<evidence type="ECO:0000313" key="1">
    <source>
        <dbReference type="EMBL" id="CAL1378690.1"/>
    </source>
</evidence>
<reference evidence="1 2" key="1">
    <citation type="submission" date="2024-04" db="EMBL/GenBank/DDBJ databases">
        <authorList>
            <person name="Fracassetti M."/>
        </authorList>
    </citation>
    <scope>NUCLEOTIDE SEQUENCE [LARGE SCALE GENOMIC DNA]</scope>
</reference>
<sequence length="141" mass="15837">MFSYRDILDFPFSAATSWVVGFYRYPASSCGPKEMWSACSKVIRPRLGAAVPPVSLVDVLSLHFCISAALSPTSPGRNWLPDLARRLLRTCHGVHLGQLLLDVCDRLCEATLLILPCIRSHHWESLLQSHLCLDLALHYYL</sequence>
<dbReference type="AlphaFoldDB" id="A0AAV2DYN6"/>
<name>A0AAV2DYN6_9ROSI</name>
<gene>
    <name evidence="1" type="ORF">LTRI10_LOCUS20255</name>
</gene>
<evidence type="ECO:0000313" key="2">
    <source>
        <dbReference type="Proteomes" id="UP001497516"/>
    </source>
</evidence>
<keyword evidence="2" id="KW-1185">Reference proteome</keyword>
<dbReference type="Proteomes" id="UP001497516">
    <property type="component" value="Chromosome 3"/>
</dbReference>
<accession>A0AAV2DYN6</accession>
<dbReference type="EMBL" id="OZ034816">
    <property type="protein sequence ID" value="CAL1378690.1"/>
    <property type="molecule type" value="Genomic_DNA"/>
</dbReference>
<proteinExistence type="predicted"/>
<protein>
    <submittedName>
        <fullName evidence="1">Uncharacterized protein</fullName>
    </submittedName>
</protein>
<organism evidence="1 2">
    <name type="scientific">Linum trigynum</name>
    <dbReference type="NCBI Taxonomy" id="586398"/>
    <lineage>
        <taxon>Eukaryota</taxon>
        <taxon>Viridiplantae</taxon>
        <taxon>Streptophyta</taxon>
        <taxon>Embryophyta</taxon>
        <taxon>Tracheophyta</taxon>
        <taxon>Spermatophyta</taxon>
        <taxon>Magnoliopsida</taxon>
        <taxon>eudicotyledons</taxon>
        <taxon>Gunneridae</taxon>
        <taxon>Pentapetalae</taxon>
        <taxon>rosids</taxon>
        <taxon>fabids</taxon>
        <taxon>Malpighiales</taxon>
        <taxon>Linaceae</taxon>
        <taxon>Linum</taxon>
    </lineage>
</organism>